<evidence type="ECO:0000256" key="29">
    <source>
        <dbReference type="PIRNR" id="PIRNR039050"/>
    </source>
</evidence>
<comment type="catalytic activity">
    <reaction evidence="1 29">
        <text>ATP = 3',5'-cyclic AMP + diphosphate</text>
        <dbReference type="Rhea" id="RHEA:15389"/>
        <dbReference type="ChEBI" id="CHEBI:30616"/>
        <dbReference type="ChEBI" id="CHEBI:33019"/>
        <dbReference type="ChEBI" id="CHEBI:58165"/>
        <dbReference type="EC" id="4.6.1.1"/>
    </reaction>
</comment>
<dbReference type="InterPro" id="IPR029787">
    <property type="entry name" value="Nucleotide_cyclase"/>
</dbReference>
<feature type="transmembrane region" description="Helical" evidence="34">
    <location>
        <begin position="677"/>
        <end position="698"/>
    </location>
</feature>
<dbReference type="InterPro" id="IPR001054">
    <property type="entry name" value="A/G_cyclase"/>
</dbReference>
<feature type="binding site" evidence="31">
    <location>
        <position position="318"/>
    </location>
    <ligand>
        <name>Mg(2+)</name>
        <dbReference type="ChEBI" id="CHEBI:18420"/>
        <label>2</label>
        <note>catalytic</note>
    </ligand>
</feature>
<dbReference type="FunFam" id="3.30.70.1230:FF:000006">
    <property type="entry name" value="Adenylate cyclase"/>
    <property type="match status" value="1"/>
</dbReference>
<evidence type="ECO:0000256" key="14">
    <source>
        <dbReference type="ARBA" id="ARBA00022725"/>
    </source>
</evidence>
<evidence type="ECO:0000256" key="24">
    <source>
        <dbReference type="ARBA" id="ARBA00023136"/>
    </source>
</evidence>
<evidence type="ECO:0000313" key="37">
    <source>
        <dbReference type="Proteomes" id="UP001105220"/>
    </source>
</evidence>
<dbReference type="SMART" id="SM00044">
    <property type="entry name" value="CYCc"/>
    <property type="match status" value="2"/>
</dbReference>
<keyword evidence="22 29" id="KW-0115">cAMP biosynthesis</keyword>
<dbReference type="GO" id="GO:0035556">
    <property type="term" value="P:intracellular signal transduction"/>
    <property type="evidence" value="ECO:0007669"/>
    <property type="project" value="InterPro"/>
</dbReference>
<feature type="transmembrane region" description="Helical" evidence="34">
    <location>
        <begin position="747"/>
        <end position="764"/>
    </location>
</feature>
<keyword evidence="8" id="KW-0963">Cytoplasm</keyword>
<evidence type="ECO:0000256" key="3">
    <source>
        <dbReference type="ARBA" id="ARBA00004138"/>
    </source>
</evidence>
<keyword evidence="27 29" id="KW-0456">Lyase</keyword>
<dbReference type="Gene3D" id="3.30.70.1230">
    <property type="entry name" value="Nucleotide cyclase"/>
    <property type="match status" value="2"/>
</dbReference>
<dbReference type="GO" id="GO:0005516">
    <property type="term" value="F:calmodulin binding"/>
    <property type="evidence" value="ECO:0007669"/>
    <property type="project" value="UniProtKB-KW"/>
</dbReference>
<organism evidence="36 37">
    <name type="scientific">Anopheles coluzzii</name>
    <name type="common">African malaria mosquito</name>
    <dbReference type="NCBI Taxonomy" id="1518534"/>
    <lineage>
        <taxon>Eukaryota</taxon>
        <taxon>Metazoa</taxon>
        <taxon>Ecdysozoa</taxon>
        <taxon>Arthropoda</taxon>
        <taxon>Hexapoda</taxon>
        <taxon>Insecta</taxon>
        <taxon>Pterygota</taxon>
        <taxon>Neoptera</taxon>
        <taxon>Endopterygota</taxon>
        <taxon>Diptera</taxon>
        <taxon>Nematocera</taxon>
        <taxon>Culicoidea</taxon>
        <taxon>Culicidae</taxon>
        <taxon>Anophelinae</taxon>
        <taxon>Anopheles</taxon>
    </lineage>
</organism>
<keyword evidence="21 34" id="KW-1133">Transmembrane helix</keyword>
<feature type="binding site" evidence="30">
    <location>
        <begin position="963"/>
        <end position="965"/>
    </location>
    <ligand>
        <name>ATP</name>
        <dbReference type="ChEBI" id="CHEBI:30616"/>
    </ligand>
</feature>
<keyword evidence="25" id="KW-0325">Glycoprotein</keyword>
<dbReference type="VEuPathDB" id="VectorBase:ACMO_001158"/>
<name>A0A6E8VXI7_ANOCL</name>
<feature type="region of interest" description="Disordered" evidence="33">
    <location>
        <begin position="453"/>
        <end position="513"/>
    </location>
</feature>
<keyword evidence="26 31" id="KW-0464">Manganese</keyword>
<keyword evidence="17 29" id="KW-0067">ATP-binding</keyword>
<feature type="binding site" evidence="30">
    <location>
        <begin position="316"/>
        <end position="318"/>
    </location>
    <ligand>
        <name>ATP</name>
        <dbReference type="ChEBI" id="CHEBI:30616"/>
    </ligand>
</feature>
<comment type="subcellular location">
    <subcellularLocation>
        <location evidence="6">Cell membrane</location>
        <topology evidence="6">Multi-pass membrane protein</topology>
    </subcellularLocation>
    <subcellularLocation>
        <location evidence="3">Cell projection</location>
        <location evidence="3">Cilium</location>
    </subcellularLocation>
    <subcellularLocation>
        <location evidence="4">Cytoplasm</location>
    </subcellularLocation>
    <subcellularLocation>
        <location evidence="5">Golgi apparatus</location>
    </subcellularLocation>
</comment>
<feature type="domain" description="Guanylate cyclase" evidence="35">
    <location>
        <begin position="831"/>
        <end position="976"/>
    </location>
</feature>
<dbReference type="InterPro" id="IPR032628">
    <property type="entry name" value="AC_N"/>
</dbReference>
<dbReference type="VEuPathDB" id="VectorBase:ACON2_038889"/>
<sequence>MDGTMATTVGINQSGTGGVLLPDAVLDKLYQSYALKQKRVAFACYLIASILFDVWAIAVPQGQSVESIVVTSVFLTINIVLAIVLRFCGRGRFRGVIWEIAPHLAWLLAIKQLFLQLFLKGSVTPRDSLGWAVLLNFLVYVTLPVLLKYTGILLGLGSFATYVNAIIGLAKKENYFWEQQVANILLLIAATLIGLLCYFLAEAKQRRAFLEAKQGLEVKMLIEEQSAEQERLLLSVLPEHVAVKMRQDLGSTNSEQFKKIYMSRHENVSILYADIVGFTAISSTYSAQDLVKILNELFARFDRLAEKYQQLRIKILGDCYYCISGAPVERPDHAVLCVHMGLSMVKAIKYVQQKTNSPVDMRVGIHTGAVLAGILGQRQWQFDVYSKDVELANKMESSGKAGRVHLSEKTLGFLNGEFEVEPAFGEKREEALRIAGLKTYFITKVLKPFCPSEHKNGSADPKDVVIEPDGPSEILREDDDDTKPANGANAGDEPSTPGTDDKTDPLEDDTQASEDYKMRLRKELVSRDGHSEISKDTTIFLTFNDKTHETAYNEYREPHSAVPLLAALLVQFVAILYALLVLPRTAVHFEIVIPPLVIIFVMVFISVAESLTGILPAFITLNSKRYNDSTSLRKSTAIIIVLLLGVSNVSDMLAASHRTPLSLNITNVSFASTEMEPASVCLFPSYFSNYTVLILIATSIITQLSHLSKILLMIIITAIHCYVNIFHLDEAFRNEDFGIMNVFPLRYTLSALLVAVTIALSFLARHIDKVDRVIFMWKTEVIDQKEKASDMRRRNEALVYNVLPMHVAEHFMGNRKRSHDDLYSQSYAEVGVLFASMPNFSDFYSEETVNNQGLECLRFLNEVISDFDALLELPQFQDIIKIKTIGSTYMAASGLNPSRIVKPDDPVSVRWAHLALLVEFALELKKALQGINEQSFNHFVLKMGVNHGPITAGVIGARKPHYDIWGNTVNVASRMESTGKAGAIQVTEETCQILQTFGYTFEQRGLVAVKGKGQLMTYYLQGKVPRPTGPTASPILQNLTAMETVQEVDESKESPPALAPPPADGASPAHQLHSVSSPSTASPNSVRLNQEYVEMKASNASTAMLQESSSSISNNTTTTTSTKLTVVSEKTTTISSTSSTSSTTAETSVSKTAQSSVRSSSLFNGGEATPADESDAQTPLLEGKNSTNASSHHFGEGEKDALLENGS</sequence>
<feature type="binding site" evidence="30">
    <location>
        <begin position="970"/>
        <end position="974"/>
    </location>
    <ligand>
        <name>ATP</name>
        <dbReference type="ChEBI" id="CHEBI:30616"/>
    </ligand>
</feature>
<comment type="cofactor">
    <cofactor evidence="31">
        <name>Mg(2+)</name>
        <dbReference type="ChEBI" id="CHEBI:18420"/>
    </cofactor>
    <cofactor evidence="31">
        <name>Mn(2+)</name>
        <dbReference type="ChEBI" id="CHEBI:29035"/>
    </cofactor>
    <text evidence="31">Binds 2 magnesium ions per subunit. Is also active with manganese (in vitro).</text>
</comment>
<keyword evidence="37" id="KW-1185">Reference proteome</keyword>
<feature type="transmembrane region" description="Helical" evidence="34">
    <location>
        <begin position="96"/>
        <end position="117"/>
    </location>
</feature>
<dbReference type="FunFam" id="3.30.70.1230:FF:000009">
    <property type="entry name" value="Adenylate cyclase"/>
    <property type="match status" value="1"/>
</dbReference>
<keyword evidence="12 34" id="KW-0812">Transmembrane</keyword>
<feature type="compositionally biased region" description="Basic and acidic residues" evidence="33">
    <location>
        <begin position="453"/>
        <end position="465"/>
    </location>
</feature>
<dbReference type="GO" id="GO:0004016">
    <property type="term" value="F:adenylate cyclase activity"/>
    <property type="evidence" value="ECO:0007669"/>
    <property type="project" value="UniProtKB-EC"/>
</dbReference>
<feature type="transmembrane region" description="Helical" evidence="34">
    <location>
        <begin position="561"/>
        <end position="580"/>
    </location>
</feature>
<keyword evidence="11" id="KW-0716">Sensory transduction</keyword>
<keyword evidence="23" id="KW-0333">Golgi apparatus</keyword>
<evidence type="ECO:0000256" key="18">
    <source>
        <dbReference type="ARBA" id="ARBA00022842"/>
    </source>
</evidence>
<feature type="binding site" evidence="31">
    <location>
        <position position="318"/>
    </location>
    <ligand>
        <name>Mg(2+)</name>
        <dbReference type="ChEBI" id="CHEBI:18420"/>
        <label>1</label>
        <note>catalytic</note>
    </ligand>
</feature>
<evidence type="ECO:0000256" key="10">
    <source>
        <dbReference type="ARBA" id="ARBA00022553"/>
    </source>
</evidence>
<comment type="cofactor">
    <cofactor evidence="2">
        <name>Mn(2+)</name>
        <dbReference type="ChEBI" id="CHEBI:29035"/>
    </cofactor>
</comment>
<feature type="compositionally biased region" description="Polar residues" evidence="33">
    <location>
        <begin position="1154"/>
        <end position="1163"/>
    </location>
</feature>
<evidence type="ECO:0000256" key="13">
    <source>
        <dbReference type="ARBA" id="ARBA00022723"/>
    </source>
</evidence>
<evidence type="ECO:0000256" key="26">
    <source>
        <dbReference type="ARBA" id="ARBA00023211"/>
    </source>
</evidence>
<keyword evidence="7" id="KW-1003">Cell membrane</keyword>
<accession>A0A6E8VXI7</accession>
<evidence type="ECO:0000256" key="17">
    <source>
        <dbReference type="ARBA" id="ARBA00022840"/>
    </source>
</evidence>
<feature type="binding site" evidence="30">
    <location>
        <position position="1010"/>
    </location>
    <ligand>
        <name>ATP</name>
        <dbReference type="ChEBI" id="CHEBI:30616"/>
    </ligand>
</feature>
<feature type="transmembrane region" description="Helical" evidence="34">
    <location>
        <begin position="129"/>
        <end position="147"/>
    </location>
</feature>
<feature type="transmembrane region" description="Helical" evidence="34">
    <location>
        <begin position="64"/>
        <end position="84"/>
    </location>
</feature>
<keyword evidence="20" id="KW-0112">Calmodulin-binding</keyword>
<keyword evidence="16 29" id="KW-0547">Nucleotide-binding</keyword>
<dbReference type="Pfam" id="PF16214">
    <property type="entry name" value="AC_N"/>
    <property type="match status" value="1"/>
</dbReference>
<dbReference type="SUPFAM" id="SSF55073">
    <property type="entry name" value="Nucleotide cyclase"/>
    <property type="match status" value="2"/>
</dbReference>
<feature type="binding site" evidence="31">
    <location>
        <position position="274"/>
    </location>
    <ligand>
        <name>Mg(2+)</name>
        <dbReference type="ChEBI" id="CHEBI:18420"/>
        <label>2</label>
        <note>catalytic</note>
    </ligand>
</feature>
<dbReference type="KEGG" id="acoz:120955699"/>
<dbReference type="GO" id="GO:0005794">
    <property type="term" value="C:Golgi apparatus"/>
    <property type="evidence" value="ECO:0007669"/>
    <property type="project" value="UniProtKB-SubCell"/>
</dbReference>
<keyword evidence="19" id="KW-0832">Ubl conjugation</keyword>
<evidence type="ECO:0000256" key="1">
    <source>
        <dbReference type="ARBA" id="ARBA00001593"/>
    </source>
</evidence>
<feature type="binding site" evidence="30">
    <location>
        <begin position="274"/>
        <end position="279"/>
    </location>
    <ligand>
        <name>ATP</name>
        <dbReference type="ChEBI" id="CHEBI:30616"/>
    </ligand>
</feature>
<dbReference type="GO" id="GO:0007608">
    <property type="term" value="P:sensory perception of smell"/>
    <property type="evidence" value="ECO:0007669"/>
    <property type="project" value="UniProtKB-KW"/>
</dbReference>
<evidence type="ECO:0000256" key="6">
    <source>
        <dbReference type="ARBA" id="ARBA00004651"/>
    </source>
</evidence>
<feature type="compositionally biased region" description="Low complexity" evidence="33">
    <location>
        <begin position="1064"/>
        <end position="1084"/>
    </location>
</feature>
<dbReference type="GO" id="GO:0005929">
    <property type="term" value="C:cilium"/>
    <property type="evidence" value="ECO:0007669"/>
    <property type="project" value="UniProtKB-SubCell"/>
</dbReference>
<evidence type="ECO:0000256" key="22">
    <source>
        <dbReference type="ARBA" id="ARBA00022998"/>
    </source>
</evidence>
<evidence type="ECO:0000256" key="5">
    <source>
        <dbReference type="ARBA" id="ARBA00004555"/>
    </source>
</evidence>
<feature type="compositionally biased region" description="Low complexity" evidence="33">
    <location>
        <begin position="1129"/>
        <end position="1153"/>
    </location>
</feature>
<evidence type="ECO:0000256" key="33">
    <source>
        <dbReference type="SAM" id="MobiDB-lite"/>
    </source>
</evidence>
<evidence type="ECO:0000256" key="4">
    <source>
        <dbReference type="ARBA" id="ARBA00004496"/>
    </source>
</evidence>
<evidence type="ECO:0000256" key="7">
    <source>
        <dbReference type="ARBA" id="ARBA00022475"/>
    </source>
</evidence>
<keyword evidence="24 29" id="KW-0472">Membrane</keyword>
<evidence type="ECO:0000256" key="31">
    <source>
        <dbReference type="PIRSR" id="PIRSR039050-51"/>
    </source>
</evidence>
<evidence type="ECO:0000256" key="9">
    <source>
        <dbReference type="ARBA" id="ARBA00022499"/>
    </source>
</evidence>
<dbReference type="CTD" id="35419"/>
<dbReference type="PANTHER" id="PTHR45627:SF30">
    <property type="entry name" value="ADENYLATE CYCLASE TYPE 3"/>
    <property type="match status" value="1"/>
</dbReference>
<evidence type="ECO:0000256" key="23">
    <source>
        <dbReference type="ARBA" id="ARBA00023034"/>
    </source>
</evidence>
<evidence type="ECO:0000256" key="2">
    <source>
        <dbReference type="ARBA" id="ARBA00001936"/>
    </source>
</evidence>
<feature type="domain" description="Guanylate cyclase" evidence="35">
    <location>
        <begin position="269"/>
        <end position="396"/>
    </location>
</feature>
<evidence type="ECO:0000256" key="21">
    <source>
        <dbReference type="ARBA" id="ARBA00022989"/>
    </source>
</evidence>
<keyword evidence="18 29" id="KW-0460">Magnesium</keyword>
<feature type="transmembrane region" description="Helical" evidence="34">
    <location>
        <begin position="152"/>
        <end position="170"/>
    </location>
</feature>
<keyword evidence="15" id="KW-0677">Repeat</keyword>
<evidence type="ECO:0000256" key="16">
    <source>
        <dbReference type="ARBA" id="ARBA00022741"/>
    </source>
</evidence>
<evidence type="ECO:0000256" key="27">
    <source>
        <dbReference type="ARBA" id="ARBA00023239"/>
    </source>
</evidence>
<dbReference type="EC" id="4.6.1.1" evidence="29"/>
<dbReference type="GO" id="GO:0005886">
    <property type="term" value="C:plasma membrane"/>
    <property type="evidence" value="ECO:0007669"/>
    <property type="project" value="UniProtKB-SubCell"/>
</dbReference>
<dbReference type="InterPro" id="IPR018297">
    <property type="entry name" value="A/G_cyclase_CS"/>
</dbReference>
<feature type="binding site" evidence="31">
    <location>
        <position position="275"/>
    </location>
    <ligand>
        <name>Mg(2+)</name>
        <dbReference type="ChEBI" id="CHEBI:18420"/>
        <label>2</label>
        <note>catalytic</note>
    </ligand>
</feature>
<evidence type="ECO:0000256" key="30">
    <source>
        <dbReference type="PIRSR" id="PIRSR039050-50"/>
    </source>
</evidence>
<keyword evidence="14" id="KW-0552">Olfaction</keyword>
<evidence type="ECO:0000256" key="25">
    <source>
        <dbReference type="ARBA" id="ARBA00023180"/>
    </source>
</evidence>
<evidence type="ECO:0000313" key="36">
    <source>
        <dbReference type="EnsemblMetazoa" id="ACON009315-PA"/>
    </source>
</evidence>
<protein>
    <recommendedName>
        <fullName evidence="29">adenylate cyclase</fullName>
        <ecNumber evidence="29">4.6.1.1</ecNumber>
    </recommendedName>
</protein>
<dbReference type="AlphaFoldDB" id="A0A6E8VXI7"/>
<evidence type="ECO:0000256" key="15">
    <source>
        <dbReference type="ARBA" id="ARBA00022737"/>
    </source>
</evidence>
<evidence type="ECO:0000256" key="28">
    <source>
        <dbReference type="ARBA" id="ARBA00023273"/>
    </source>
</evidence>
<keyword evidence="10" id="KW-0597">Phosphoprotein</keyword>
<comment type="function">
    <text evidence="29">Catalyzes the formation of the signaling molecule cAMP in response to G-protein signaling.</text>
</comment>
<dbReference type="EnsemblMetazoa" id="ACON009315-RA">
    <property type="protein sequence ID" value="ACON009315-PA"/>
    <property type="gene ID" value="ACON009315"/>
</dbReference>
<comment type="similarity">
    <text evidence="29 32">Belongs to the adenylyl cyclase class-4/guanylyl cyclase family.</text>
</comment>
<feature type="binding site" evidence="31">
    <location>
        <position position="274"/>
    </location>
    <ligand>
        <name>Mg(2+)</name>
        <dbReference type="ChEBI" id="CHEBI:18420"/>
        <label>1</label>
        <note>catalytic</note>
    </ligand>
</feature>
<feature type="binding site" evidence="30">
    <location>
        <position position="883"/>
    </location>
    <ligand>
        <name>ATP</name>
        <dbReference type="ChEBI" id="CHEBI:30616"/>
    </ligand>
</feature>
<evidence type="ECO:0000256" key="8">
    <source>
        <dbReference type="ARBA" id="ARBA00022490"/>
    </source>
</evidence>
<dbReference type="GO" id="GO:0046872">
    <property type="term" value="F:metal ion binding"/>
    <property type="evidence" value="ECO:0007669"/>
    <property type="project" value="UniProtKB-KW"/>
</dbReference>
<dbReference type="GO" id="GO:0007189">
    <property type="term" value="P:adenylate cyclase-activating G protein-coupled receptor signaling pathway"/>
    <property type="evidence" value="ECO:0007669"/>
    <property type="project" value="TreeGrafter"/>
</dbReference>
<feature type="binding site" evidence="30">
    <location>
        <position position="362"/>
    </location>
    <ligand>
        <name>ATP</name>
        <dbReference type="ChEBI" id="CHEBI:30616"/>
    </ligand>
</feature>
<dbReference type="GeneID" id="120955699"/>
<feature type="transmembrane region" description="Helical" evidence="34">
    <location>
        <begin position="182"/>
        <end position="201"/>
    </location>
</feature>
<dbReference type="InterPro" id="IPR030672">
    <property type="entry name" value="Adcy"/>
</dbReference>
<dbReference type="Proteomes" id="UP001105220">
    <property type="component" value="Unplaced"/>
</dbReference>
<reference key="1">
    <citation type="journal article" date="2019" name="Genes (Basel)">
        <title>A High-Quality De novo Genome Assembly from a Single Mosquito Using PacBio Sequencing.</title>
        <authorList>
            <person name="Kingan S.B."/>
            <person name="Heaton H."/>
            <person name="Cudini J."/>
            <person name="Lambert C.C."/>
            <person name="Baybayan P."/>
            <person name="Galvin B.D."/>
            <person name="Durbin R."/>
            <person name="Korlach J."/>
            <person name="Lawniczak M.K.N."/>
        </authorList>
    </citation>
    <scope>NUCLEOTIDE SEQUENCE [LARGE SCALE GENOMIC DNA]</scope>
    <source>
        <strain>Mali-NIH</strain>
    </source>
</reference>
<reference evidence="36" key="2">
    <citation type="submission" date="2020-05" db="UniProtKB">
        <authorList>
            <consortium name="EnsemblMetazoa"/>
        </authorList>
    </citation>
    <scope>IDENTIFICATION</scope>
    <source>
        <strain evidence="36">Ngousso</strain>
    </source>
</reference>
<evidence type="ECO:0000256" key="12">
    <source>
        <dbReference type="ARBA" id="ARBA00022692"/>
    </source>
</evidence>
<evidence type="ECO:0000256" key="32">
    <source>
        <dbReference type="RuleBase" id="RU000405"/>
    </source>
</evidence>
<feature type="region of interest" description="Disordered" evidence="33">
    <location>
        <begin position="1044"/>
        <end position="1084"/>
    </location>
</feature>
<feature type="region of interest" description="Disordered" evidence="33">
    <location>
        <begin position="1129"/>
        <end position="1207"/>
    </location>
</feature>
<feature type="compositionally biased region" description="Basic and acidic residues" evidence="33">
    <location>
        <begin position="1193"/>
        <end position="1207"/>
    </location>
</feature>
<dbReference type="PROSITE" id="PS50125">
    <property type="entry name" value="GUANYLATE_CYCLASE_2"/>
    <property type="match status" value="2"/>
</dbReference>
<keyword evidence="28" id="KW-0966">Cell projection</keyword>
<dbReference type="RefSeq" id="XP_040232722.2">
    <property type="nucleotide sequence ID" value="XM_040376788.2"/>
</dbReference>
<dbReference type="CDD" id="cd07302">
    <property type="entry name" value="CHD"/>
    <property type="match status" value="2"/>
</dbReference>
<dbReference type="PANTHER" id="PTHR45627">
    <property type="entry name" value="ADENYLATE CYCLASE TYPE 1"/>
    <property type="match status" value="1"/>
</dbReference>
<proteinExistence type="inferred from homology"/>
<dbReference type="GO" id="GO:0005524">
    <property type="term" value="F:ATP binding"/>
    <property type="evidence" value="ECO:0007669"/>
    <property type="project" value="UniProtKB-UniRule"/>
</dbReference>
<evidence type="ECO:0000256" key="11">
    <source>
        <dbReference type="ARBA" id="ARBA00022606"/>
    </source>
</evidence>
<dbReference type="Pfam" id="PF00211">
    <property type="entry name" value="Guanylate_cyc"/>
    <property type="match status" value="2"/>
</dbReference>
<feature type="transmembrane region" description="Helical" evidence="34">
    <location>
        <begin position="710"/>
        <end position="727"/>
    </location>
</feature>
<keyword evidence="9" id="KW-1017">Isopeptide bond</keyword>
<feature type="transmembrane region" description="Helical" evidence="34">
    <location>
        <begin position="636"/>
        <end position="657"/>
    </location>
</feature>
<dbReference type="PIRSF" id="PIRSF039050">
    <property type="entry name" value="Ade_cyc"/>
    <property type="match status" value="1"/>
</dbReference>
<evidence type="ECO:0000256" key="19">
    <source>
        <dbReference type="ARBA" id="ARBA00022843"/>
    </source>
</evidence>
<dbReference type="GO" id="GO:0006171">
    <property type="term" value="P:cAMP biosynthetic process"/>
    <property type="evidence" value="ECO:0007669"/>
    <property type="project" value="UniProtKB-KW"/>
</dbReference>
<evidence type="ECO:0000256" key="34">
    <source>
        <dbReference type="SAM" id="Phobius"/>
    </source>
</evidence>
<evidence type="ECO:0000256" key="20">
    <source>
        <dbReference type="ARBA" id="ARBA00022860"/>
    </source>
</evidence>
<feature type="transmembrane region" description="Helical" evidence="34">
    <location>
        <begin position="592"/>
        <end position="615"/>
    </location>
</feature>
<feature type="transmembrane region" description="Helical" evidence="34">
    <location>
        <begin position="40"/>
        <end position="58"/>
    </location>
</feature>
<dbReference type="PROSITE" id="PS00452">
    <property type="entry name" value="GUANYLATE_CYCLASE_1"/>
    <property type="match status" value="1"/>
</dbReference>
<keyword evidence="13 29" id="KW-0479">Metal-binding</keyword>
<dbReference type="VEuPathDB" id="VectorBase:ACON009315"/>
<evidence type="ECO:0000259" key="35">
    <source>
        <dbReference type="PROSITE" id="PS50125"/>
    </source>
</evidence>